<dbReference type="Gene3D" id="3.40.50.300">
    <property type="entry name" value="P-loop containing nucleotide triphosphate hydrolases"/>
    <property type="match status" value="2"/>
</dbReference>
<reference evidence="6 7" key="1">
    <citation type="submission" date="2017-06" db="EMBL/GenBank/DDBJ databases">
        <title>Celeribacter sp. TSPH2 complete genome sequence.</title>
        <authorList>
            <person name="Woo J.-H."/>
            <person name="Kim H.-S."/>
        </authorList>
    </citation>
    <scope>NUCLEOTIDE SEQUENCE [LARGE SCALE GENOMIC DNA]</scope>
    <source>
        <strain evidence="6 7">TSPH2</strain>
    </source>
</reference>
<dbReference type="STRING" id="1758178.GCA_001550095_02166"/>
<dbReference type="InterPro" id="IPR003593">
    <property type="entry name" value="AAA+_ATPase"/>
</dbReference>
<evidence type="ECO:0000259" key="5">
    <source>
        <dbReference type="PROSITE" id="PS50893"/>
    </source>
</evidence>
<dbReference type="EMBL" id="CP022196">
    <property type="protein sequence ID" value="ATG46678.1"/>
    <property type="molecule type" value="Genomic_DNA"/>
</dbReference>
<dbReference type="KEGG" id="ceh:CEW89_03335"/>
<dbReference type="OrthoDB" id="9808609at2"/>
<keyword evidence="3" id="KW-0067">ATP-binding</keyword>
<proteinExistence type="predicted"/>
<evidence type="ECO:0000313" key="7">
    <source>
        <dbReference type="Proteomes" id="UP000217935"/>
    </source>
</evidence>
<evidence type="ECO:0000256" key="1">
    <source>
        <dbReference type="ARBA" id="ARBA00022737"/>
    </source>
</evidence>
<name>A0A291G966_9RHOB</name>
<evidence type="ECO:0000256" key="3">
    <source>
        <dbReference type="ARBA" id="ARBA00022840"/>
    </source>
</evidence>
<feature type="domain" description="ABC transporter" evidence="5">
    <location>
        <begin position="7"/>
        <end position="255"/>
    </location>
</feature>
<keyword evidence="7" id="KW-1185">Reference proteome</keyword>
<dbReference type="AlphaFoldDB" id="A0A291G966"/>
<dbReference type="InterPro" id="IPR003439">
    <property type="entry name" value="ABC_transporter-like_ATP-bd"/>
</dbReference>
<keyword evidence="4" id="KW-0175">Coiled coil</keyword>
<dbReference type="PANTHER" id="PTHR19211:SF6">
    <property type="entry name" value="BLL7188 PROTEIN"/>
    <property type="match status" value="1"/>
</dbReference>
<dbReference type="PROSITE" id="PS50893">
    <property type="entry name" value="ABC_TRANSPORTER_2"/>
    <property type="match status" value="1"/>
</dbReference>
<dbReference type="GO" id="GO:0005524">
    <property type="term" value="F:ATP binding"/>
    <property type="evidence" value="ECO:0007669"/>
    <property type="project" value="UniProtKB-KW"/>
</dbReference>
<accession>A0A291G966</accession>
<evidence type="ECO:0000256" key="2">
    <source>
        <dbReference type="ARBA" id="ARBA00022741"/>
    </source>
</evidence>
<evidence type="ECO:0000313" key="6">
    <source>
        <dbReference type="EMBL" id="ATG46678.1"/>
    </source>
</evidence>
<sequence>MPSFPSVRLRNVSLSASVLRTANASSELASSGSEPRVAFDLTLGPGVTGLVGRNGSGKSSLLKFIASSGLTGATDLPVMGEVSLSGPVRLLDQSPDPQARLCGLFGCAEAWADLRHALAGEPTRGAFEAVDWTLEDRMVAQLTRFGLPGMAPERRLGALSGGQQLRASLAALFFDAPEIILLDEPTNALDTEAREVLAAALKSHRGIALVASHDRTLLEEVDRIVSLEPDGSVAQFGGGWSAFQTAREAERARLVAEADKAARALRQHRAQVEEAAARQARRARQGKALRDGSQSKMLLDKAKEGAEGAAGGRLRATARRQEALGAAQASAVNRIEVVTPVAMVFPEINLPATKQVLVLREAVFAIGDRRIGPITLSLTGPERLAISGPNGAGKSTLLRGIAGKIAPLSGEVIRPVKCARLDQSGGLAGPGNLIEAARREHPHLEPAEIRTALAQAGFRGDTALKPVAVLSGGERLRAAIALLGAGGYPAPLLLLDEPTNHLDLDALEALEEGLSQWRGALIVISHDAHFLRKLEISARFCLNSRHMGVTKAL</sequence>
<dbReference type="PANTHER" id="PTHR19211">
    <property type="entry name" value="ATP-BINDING TRANSPORT PROTEIN-RELATED"/>
    <property type="match status" value="1"/>
</dbReference>
<keyword evidence="1" id="KW-0677">Repeat</keyword>
<organism evidence="6 7">
    <name type="scientific">Celeribacter ethanolicus</name>
    <dbReference type="NCBI Taxonomy" id="1758178"/>
    <lineage>
        <taxon>Bacteria</taxon>
        <taxon>Pseudomonadati</taxon>
        <taxon>Pseudomonadota</taxon>
        <taxon>Alphaproteobacteria</taxon>
        <taxon>Rhodobacterales</taxon>
        <taxon>Roseobacteraceae</taxon>
        <taxon>Celeribacter</taxon>
    </lineage>
</organism>
<dbReference type="InterPro" id="IPR027417">
    <property type="entry name" value="P-loop_NTPase"/>
</dbReference>
<dbReference type="InterPro" id="IPR050611">
    <property type="entry name" value="ABCF"/>
</dbReference>
<gene>
    <name evidence="6" type="ORF">CEW89_03335</name>
</gene>
<dbReference type="Proteomes" id="UP000217935">
    <property type="component" value="Chromosome"/>
</dbReference>
<protein>
    <submittedName>
        <fullName evidence="6">ABC transporter</fullName>
    </submittedName>
</protein>
<dbReference type="CDD" id="cd03221">
    <property type="entry name" value="ABCF_EF-3"/>
    <property type="match status" value="1"/>
</dbReference>
<feature type="coiled-coil region" evidence="4">
    <location>
        <begin position="251"/>
        <end position="278"/>
    </location>
</feature>
<keyword evidence="2" id="KW-0547">Nucleotide-binding</keyword>
<dbReference type="GO" id="GO:0016887">
    <property type="term" value="F:ATP hydrolysis activity"/>
    <property type="evidence" value="ECO:0007669"/>
    <property type="project" value="InterPro"/>
</dbReference>
<dbReference type="Pfam" id="PF00005">
    <property type="entry name" value="ABC_tran"/>
    <property type="match status" value="2"/>
</dbReference>
<evidence type="ECO:0000256" key="4">
    <source>
        <dbReference type="SAM" id="Coils"/>
    </source>
</evidence>
<dbReference type="SUPFAM" id="SSF52540">
    <property type="entry name" value="P-loop containing nucleoside triphosphate hydrolases"/>
    <property type="match status" value="2"/>
</dbReference>
<dbReference type="SMART" id="SM00382">
    <property type="entry name" value="AAA"/>
    <property type="match status" value="2"/>
</dbReference>